<keyword evidence="6" id="KW-1185">Reference proteome</keyword>
<proteinExistence type="inferred from homology"/>
<dbReference type="EC" id="3.1.1.-" evidence="3"/>
<keyword evidence="2 3" id="KW-0378">Hydrolase</keyword>
<feature type="domain" description="Carboxylesterase type B" evidence="4">
    <location>
        <begin position="6"/>
        <end position="470"/>
    </location>
</feature>
<dbReference type="AlphaFoldDB" id="A0A6P2C1E1"/>
<dbReference type="RefSeq" id="WP_145855881.1">
    <property type="nucleotide sequence ID" value="NZ_RPFW01000004.1"/>
</dbReference>
<dbReference type="Proteomes" id="UP000460272">
    <property type="component" value="Unassembled WGS sequence"/>
</dbReference>
<evidence type="ECO:0000256" key="3">
    <source>
        <dbReference type="RuleBase" id="RU361235"/>
    </source>
</evidence>
<organism evidence="5 6">
    <name type="scientific">Trebonia kvetii</name>
    <dbReference type="NCBI Taxonomy" id="2480626"/>
    <lineage>
        <taxon>Bacteria</taxon>
        <taxon>Bacillati</taxon>
        <taxon>Actinomycetota</taxon>
        <taxon>Actinomycetes</taxon>
        <taxon>Streptosporangiales</taxon>
        <taxon>Treboniaceae</taxon>
        <taxon>Trebonia</taxon>
    </lineage>
</organism>
<sequence>MTEQIIARTAQGRLRGARDGDALRFLGVPYATSPLLAGRFAAPVPHPRWDGVRNALVYGATSPQPDRGVTLIPEPIIAGDNELNLNVFTPELGRAGLPVLVWIHGGGFFGGGNASPWYRGVSFARDGVVLVSVNYRLGAQGFLEVPGAPANRAVRDLVRALEWVRENIAAFGGDPDRVTIGGQSAGGAACGALLGVPSARGLFRGALCMSGAALDQTPAGVSEVSERLSVLLGTATLDRSVLEGRPTREILAASDVILQELGPGQLSPDADAVADVLGGGLRLPWGPWTDGDVVTEDPFTAARRGDVRVLAGATAHEFNMAWTGADWITWDMVSGGLARAGVPAEAAAAYLSRLDARPADMVGQATTDRTFRVPAQRLAEAVSGGGGGAWVYDFGWTAPGGPLRGMAFHCLDVPFAFGTTGEPGVAEATGGATPEALVADVHGAVVRFVADGDPGWPGYTGASRAVMRFGEPSVLAYDPLRLERLAWT</sequence>
<evidence type="ECO:0000259" key="4">
    <source>
        <dbReference type="Pfam" id="PF00135"/>
    </source>
</evidence>
<accession>A0A6P2C1E1</accession>
<dbReference type="PROSITE" id="PS00122">
    <property type="entry name" value="CARBOXYLESTERASE_B_1"/>
    <property type="match status" value="1"/>
</dbReference>
<name>A0A6P2C1E1_9ACTN</name>
<dbReference type="InterPro" id="IPR050309">
    <property type="entry name" value="Type-B_Carboxylest/Lipase"/>
</dbReference>
<evidence type="ECO:0000313" key="5">
    <source>
        <dbReference type="EMBL" id="TVZ03273.1"/>
    </source>
</evidence>
<protein>
    <recommendedName>
        <fullName evidence="3">Carboxylic ester hydrolase</fullName>
        <ecNumber evidence="3">3.1.1.-</ecNumber>
    </recommendedName>
</protein>
<dbReference type="InterPro" id="IPR029058">
    <property type="entry name" value="AB_hydrolase_fold"/>
</dbReference>
<comment type="caution">
    <text evidence="5">The sequence shown here is derived from an EMBL/GenBank/DDBJ whole genome shotgun (WGS) entry which is preliminary data.</text>
</comment>
<reference evidence="5 6" key="1">
    <citation type="submission" date="2018-11" db="EMBL/GenBank/DDBJ databases">
        <title>Trebonia kvetii gen.nov., sp.nov., a novel acidophilic actinobacterium, and proposal of the new actinobacterial family Treboniaceae fam. nov.</title>
        <authorList>
            <person name="Rapoport D."/>
            <person name="Sagova-Mareckova M."/>
            <person name="Sedlacek I."/>
            <person name="Provaznik J."/>
            <person name="Kralova S."/>
            <person name="Pavlinic D."/>
            <person name="Benes V."/>
            <person name="Kopecky J."/>
        </authorList>
    </citation>
    <scope>NUCLEOTIDE SEQUENCE [LARGE SCALE GENOMIC DNA]</scope>
    <source>
        <strain evidence="5 6">15Tr583</strain>
    </source>
</reference>
<dbReference type="GO" id="GO:0016787">
    <property type="term" value="F:hydrolase activity"/>
    <property type="evidence" value="ECO:0007669"/>
    <property type="project" value="UniProtKB-KW"/>
</dbReference>
<comment type="similarity">
    <text evidence="1 3">Belongs to the type-B carboxylesterase/lipase family.</text>
</comment>
<evidence type="ECO:0000313" key="6">
    <source>
        <dbReference type="Proteomes" id="UP000460272"/>
    </source>
</evidence>
<dbReference type="OrthoDB" id="3199405at2"/>
<dbReference type="InterPro" id="IPR019826">
    <property type="entry name" value="Carboxylesterase_B_AS"/>
</dbReference>
<gene>
    <name evidence="5" type="ORF">EAS64_22895</name>
</gene>
<dbReference type="Gene3D" id="3.40.50.1820">
    <property type="entry name" value="alpha/beta hydrolase"/>
    <property type="match status" value="1"/>
</dbReference>
<dbReference type="PANTHER" id="PTHR11559">
    <property type="entry name" value="CARBOXYLESTERASE"/>
    <property type="match status" value="1"/>
</dbReference>
<dbReference type="InterPro" id="IPR002018">
    <property type="entry name" value="CarbesteraseB"/>
</dbReference>
<dbReference type="Pfam" id="PF00135">
    <property type="entry name" value="COesterase"/>
    <property type="match status" value="1"/>
</dbReference>
<evidence type="ECO:0000256" key="2">
    <source>
        <dbReference type="ARBA" id="ARBA00022801"/>
    </source>
</evidence>
<dbReference type="SUPFAM" id="SSF53474">
    <property type="entry name" value="alpha/beta-Hydrolases"/>
    <property type="match status" value="1"/>
</dbReference>
<dbReference type="EMBL" id="RPFW01000004">
    <property type="protein sequence ID" value="TVZ03273.1"/>
    <property type="molecule type" value="Genomic_DNA"/>
</dbReference>
<evidence type="ECO:0000256" key="1">
    <source>
        <dbReference type="ARBA" id="ARBA00005964"/>
    </source>
</evidence>